<dbReference type="Proteomes" id="UP000054538">
    <property type="component" value="Unassembled WGS sequence"/>
</dbReference>
<evidence type="ECO:0000313" key="1">
    <source>
        <dbReference type="EMBL" id="KIK92399.1"/>
    </source>
</evidence>
<gene>
    <name evidence="1" type="ORF">PAXRUDRAFT_829997</name>
</gene>
<feature type="non-terminal residue" evidence="1">
    <location>
        <position position="98"/>
    </location>
</feature>
<reference evidence="1 2" key="1">
    <citation type="submission" date="2014-04" db="EMBL/GenBank/DDBJ databases">
        <authorList>
            <consortium name="DOE Joint Genome Institute"/>
            <person name="Kuo A."/>
            <person name="Kohler A."/>
            <person name="Jargeat P."/>
            <person name="Nagy L.G."/>
            <person name="Floudas D."/>
            <person name="Copeland A."/>
            <person name="Barry K.W."/>
            <person name="Cichocki N."/>
            <person name="Veneault-Fourrey C."/>
            <person name="LaButti K."/>
            <person name="Lindquist E.A."/>
            <person name="Lipzen A."/>
            <person name="Lundell T."/>
            <person name="Morin E."/>
            <person name="Murat C."/>
            <person name="Sun H."/>
            <person name="Tunlid A."/>
            <person name="Henrissat B."/>
            <person name="Grigoriev I.V."/>
            <person name="Hibbett D.S."/>
            <person name="Martin F."/>
            <person name="Nordberg H.P."/>
            <person name="Cantor M.N."/>
            <person name="Hua S.X."/>
        </authorList>
    </citation>
    <scope>NUCLEOTIDE SEQUENCE [LARGE SCALE GENOMIC DNA]</scope>
    <source>
        <strain evidence="1 2">Ve08.2h10</strain>
    </source>
</reference>
<dbReference type="OrthoDB" id="3228141at2759"/>
<dbReference type="HOGENOM" id="CLU_2334281_0_0_1"/>
<organism evidence="1 2">
    <name type="scientific">Paxillus rubicundulus Ve08.2h10</name>
    <dbReference type="NCBI Taxonomy" id="930991"/>
    <lineage>
        <taxon>Eukaryota</taxon>
        <taxon>Fungi</taxon>
        <taxon>Dikarya</taxon>
        <taxon>Basidiomycota</taxon>
        <taxon>Agaricomycotina</taxon>
        <taxon>Agaricomycetes</taxon>
        <taxon>Agaricomycetidae</taxon>
        <taxon>Boletales</taxon>
        <taxon>Paxilineae</taxon>
        <taxon>Paxillaceae</taxon>
        <taxon>Paxillus</taxon>
    </lineage>
</organism>
<dbReference type="InParanoid" id="A0A0D0DZE0"/>
<proteinExistence type="predicted"/>
<protein>
    <submittedName>
        <fullName evidence="1">Uncharacterized protein</fullName>
    </submittedName>
</protein>
<evidence type="ECO:0000313" key="2">
    <source>
        <dbReference type="Proteomes" id="UP000054538"/>
    </source>
</evidence>
<keyword evidence="2" id="KW-1185">Reference proteome</keyword>
<reference evidence="2" key="2">
    <citation type="submission" date="2015-01" db="EMBL/GenBank/DDBJ databases">
        <title>Evolutionary Origins and Diversification of the Mycorrhizal Mutualists.</title>
        <authorList>
            <consortium name="DOE Joint Genome Institute"/>
            <consortium name="Mycorrhizal Genomics Consortium"/>
            <person name="Kohler A."/>
            <person name="Kuo A."/>
            <person name="Nagy L.G."/>
            <person name="Floudas D."/>
            <person name="Copeland A."/>
            <person name="Barry K.W."/>
            <person name="Cichocki N."/>
            <person name="Veneault-Fourrey C."/>
            <person name="LaButti K."/>
            <person name="Lindquist E.A."/>
            <person name="Lipzen A."/>
            <person name="Lundell T."/>
            <person name="Morin E."/>
            <person name="Murat C."/>
            <person name="Riley R."/>
            <person name="Ohm R."/>
            <person name="Sun H."/>
            <person name="Tunlid A."/>
            <person name="Henrissat B."/>
            <person name="Grigoriev I.V."/>
            <person name="Hibbett D.S."/>
            <person name="Martin F."/>
        </authorList>
    </citation>
    <scope>NUCLEOTIDE SEQUENCE [LARGE SCALE GENOMIC DNA]</scope>
    <source>
        <strain evidence="2">Ve08.2h10</strain>
    </source>
</reference>
<accession>A0A0D0DZE0</accession>
<sequence>MTPECSDVLLAALQDDPVFQSQSNLLQMPVDAQLAIALYHFGHYGNAISTTMIAFWAGIGYRTVWFVTNCIMTAVCQEEFQKAALYWPTGAERKKAKQ</sequence>
<name>A0A0D0DZE0_9AGAM</name>
<dbReference type="AlphaFoldDB" id="A0A0D0DZE0"/>
<dbReference type="EMBL" id="KN825284">
    <property type="protein sequence ID" value="KIK92399.1"/>
    <property type="molecule type" value="Genomic_DNA"/>
</dbReference>